<dbReference type="Proteomes" id="UP000830167">
    <property type="component" value="Chromosome"/>
</dbReference>
<evidence type="ECO:0000313" key="2">
    <source>
        <dbReference type="Proteomes" id="UP000830167"/>
    </source>
</evidence>
<accession>A0ABY4CKW8</accession>
<name>A0ABY4CKW8_9BACL</name>
<dbReference type="EMBL" id="CP089291">
    <property type="protein sequence ID" value="UOF91100.1"/>
    <property type="molecule type" value="Genomic_DNA"/>
</dbReference>
<proteinExistence type="predicted"/>
<reference evidence="1" key="1">
    <citation type="submission" date="2021-12" db="EMBL/GenBank/DDBJ databases">
        <title>Alicyclobacillaceae gen. nov., sp. nov., isolated from chalcocite enrichment system.</title>
        <authorList>
            <person name="Jiang Z."/>
        </authorList>
    </citation>
    <scope>NUCLEOTIDE SEQUENCE</scope>
    <source>
        <strain evidence="1">MYW30-H2</strain>
    </source>
</reference>
<gene>
    <name evidence="1" type="ORF">LSG31_02230</name>
</gene>
<protein>
    <submittedName>
        <fullName evidence="1">Uncharacterized protein</fullName>
    </submittedName>
</protein>
<sequence>MEAHGHGDNSWLELKYFKALLGRYSGDMKKYRVLYQDQSLLQTIYMIQCNQTWIVVRTWIEEQKIQTEELFACACIDDISFERLYQVCIRMFELGQEYSE</sequence>
<evidence type="ECO:0000313" key="1">
    <source>
        <dbReference type="EMBL" id="UOF91100.1"/>
    </source>
</evidence>
<organism evidence="1 2">
    <name type="scientific">Fodinisporobacter ferrooxydans</name>
    <dbReference type="NCBI Taxonomy" id="2901836"/>
    <lineage>
        <taxon>Bacteria</taxon>
        <taxon>Bacillati</taxon>
        <taxon>Bacillota</taxon>
        <taxon>Bacilli</taxon>
        <taxon>Bacillales</taxon>
        <taxon>Alicyclobacillaceae</taxon>
        <taxon>Fodinisporobacter</taxon>
    </lineage>
</organism>
<keyword evidence="2" id="KW-1185">Reference proteome</keyword>
<dbReference type="RefSeq" id="WP_347437792.1">
    <property type="nucleotide sequence ID" value="NZ_CP089291.1"/>
</dbReference>